<dbReference type="Proteomes" id="UP001148614">
    <property type="component" value="Unassembled WGS sequence"/>
</dbReference>
<evidence type="ECO:0000256" key="1">
    <source>
        <dbReference type="SAM" id="SignalP"/>
    </source>
</evidence>
<proteinExistence type="predicted"/>
<feature type="domain" description="Cellobiose dehydrogenase-like cytochrome" evidence="2">
    <location>
        <begin position="26"/>
        <end position="80"/>
    </location>
</feature>
<evidence type="ECO:0000313" key="3">
    <source>
        <dbReference type="EMBL" id="KAJ3561211.1"/>
    </source>
</evidence>
<keyword evidence="4" id="KW-1185">Reference proteome</keyword>
<dbReference type="Gene3D" id="2.60.40.1210">
    <property type="entry name" value="Cellobiose dehydrogenase, cytochrome domain"/>
    <property type="match status" value="1"/>
</dbReference>
<gene>
    <name evidence="3" type="ORF">NPX13_g9037</name>
</gene>
<accession>A0A9W8N7E8</accession>
<feature type="chain" id="PRO_5040942589" description="Cellobiose dehydrogenase-like cytochrome domain-containing protein" evidence="1">
    <location>
        <begin position="20"/>
        <end position="83"/>
    </location>
</feature>
<name>A0A9W8N7E8_9PEZI</name>
<comment type="caution">
    <text evidence="3">The sequence shown here is derived from an EMBL/GenBank/DDBJ whole genome shotgun (WGS) entry which is preliminary data.</text>
</comment>
<evidence type="ECO:0000259" key="2">
    <source>
        <dbReference type="Pfam" id="PF16010"/>
    </source>
</evidence>
<dbReference type="Pfam" id="PF16010">
    <property type="entry name" value="CDH-cyt"/>
    <property type="match status" value="1"/>
</dbReference>
<dbReference type="VEuPathDB" id="FungiDB:F4678DRAFT_473695"/>
<evidence type="ECO:0000313" key="4">
    <source>
        <dbReference type="Proteomes" id="UP001148614"/>
    </source>
</evidence>
<dbReference type="AlphaFoldDB" id="A0A9W8N7E8"/>
<dbReference type="EMBL" id="JANPWZ010002114">
    <property type="protein sequence ID" value="KAJ3561211.1"/>
    <property type="molecule type" value="Genomic_DNA"/>
</dbReference>
<dbReference type="SUPFAM" id="SSF49344">
    <property type="entry name" value="CBD9-like"/>
    <property type="match status" value="1"/>
</dbReference>
<sequence length="83" mass="8593">MKWASRLSGLLGLITLVSAQSDSAAFDDVETGITFQSFTNDVGVAYRLALPADASADKAYDVILQVVAPIEMGMGSAGLGVAR</sequence>
<feature type="signal peptide" evidence="1">
    <location>
        <begin position="1"/>
        <end position="19"/>
    </location>
</feature>
<protein>
    <recommendedName>
        <fullName evidence="2">Cellobiose dehydrogenase-like cytochrome domain-containing protein</fullName>
    </recommendedName>
</protein>
<dbReference type="InterPro" id="IPR015920">
    <property type="entry name" value="Cellobiose_DH-like_cyt"/>
</dbReference>
<keyword evidence="1" id="KW-0732">Signal</keyword>
<reference evidence="3" key="1">
    <citation type="submission" date="2022-07" db="EMBL/GenBank/DDBJ databases">
        <title>Genome Sequence of Xylaria arbuscula.</title>
        <authorList>
            <person name="Buettner E."/>
        </authorList>
    </citation>
    <scope>NUCLEOTIDE SEQUENCE</scope>
    <source>
        <strain evidence="3">VT107</strain>
    </source>
</reference>
<organism evidence="3 4">
    <name type="scientific">Xylaria arbuscula</name>
    <dbReference type="NCBI Taxonomy" id="114810"/>
    <lineage>
        <taxon>Eukaryota</taxon>
        <taxon>Fungi</taxon>
        <taxon>Dikarya</taxon>
        <taxon>Ascomycota</taxon>
        <taxon>Pezizomycotina</taxon>
        <taxon>Sordariomycetes</taxon>
        <taxon>Xylariomycetidae</taxon>
        <taxon>Xylariales</taxon>
        <taxon>Xylariaceae</taxon>
        <taxon>Xylaria</taxon>
    </lineage>
</organism>